<dbReference type="InterPro" id="IPR035985">
    <property type="entry name" value="Ubiquitin-activating_enz"/>
</dbReference>
<sequence length="523" mass="58191">MALRSTKYDRQLRIWGEHGQSALERAHICVLNCGPTGSEALKNLVLGGIGSFTVVDASKVCASDLGNNYFVDWDSLGQSKAKTVSAFLHELNDAVDAKFVEESPEALLESNPAFFSQFTLVIATQMQENSLLKLDEICRQQNVMLIIARSYGLAGLLRISVEEHDVIESKPDNKVEDLRLHNPWPELQRYADEFDIDTTDNVIHKHIPFAVLLIKITQDWKRAHNGKLPANVRELKVNFLTITARRRVEEDEDNYTEALKSAYVVLFPPEISTELHAILEDKLTEVNASSPDFWVMVAALKQYIAKEGQGEPPLDGAIPDMHSFTDYYIKLQKIYQARAEADVTAMVGHVSCILKQIGRDSSSITRTTIKHFCKNTRHLRVLRCKTLRDEFSSKAGPELQRFLANEESSHPALYVLLRAVDHFAATYNRYPGAFDGELEEDVSRLKAIAVSILNDMGGGGAALPEDLISEVCRFGAGEIHTVASIVGGIASQEAIKLLTRQFTPVQGTFVYNAMSATSLVLNL</sequence>
<dbReference type="PIRSF" id="PIRSF039099">
    <property type="entry name" value="APP-BP1"/>
    <property type="match status" value="1"/>
</dbReference>
<reference evidence="6 7" key="1">
    <citation type="submission" date="2024-02" db="EMBL/GenBank/DDBJ databases">
        <authorList>
            <consortium name="ELIXIR-Norway"/>
            <consortium name="Elixir Norway"/>
        </authorList>
    </citation>
    <scope>NUCLEOTIDE SEQUENCE [LARGE SCALE GENOMIC DNA]</scope>
</reference>
<evidence type="ECO:0000313" key="7">
    <source>
        <dbReference type="Proteomes" id="UP001497512"/>
    </source>
</evidence>
<comment type="similarity">
    <text evidence="2 4">Belongs to the ubiquitin-activating E1 family. ULA1 subfamily.</text>
</comment>
<evidence type="ECO:0000256" key="1">
    <source>
        <dbReference type="ARBA" id="ARBA00005032"/>
    </source>
</evidence>
<dbReference type="CDD" id="cd01493">
    <property type="entry name" value="APPBP1_RUB"/>
    <property type="match status" value="1"/>
</dbReference>
<dbReference type="Pfam" id="PF00899">
    <property type="entry name" value="ThiF"/>
    <property type="match status" value="1"/>
</dbReference>
<keyword evidence="7" id="KW-1185">Reference proteome</keyword>
<organism evidence="6 7">
    <name type="scientific">Sphagnum troendelagicum</name>
    <dbReference type="NCBI Taxonomy" id="128251"/>
    <lineage>
        <taxon>Eukaryota</taxon>
        <taxon>Viridiplantae</taxon>
        <taxon>Streptophyta</taxon>
        <taxon>Embryophyta</taxon>
        <taxon>Bryophyta</taxon>
        <taxon>Sphagnophytina</taxon>
        <taxon>Sphagnopsida</taxon>
        <taxon>Sphagnales</taxon>
        <taxon>Sphagnaceae</taxon>
        <taxon>Sphagnum</taxon>
    </lineage>
</organism>
<evidence type="ECO:0000256" key="2">
    <source>
        <dbReference type="ARBA" id="ARBA00006868"/>
    </source>
</evidence>
<evidence type="ECO:0000256" key="4">
    <source>
        <dbReference type="PIRNR" id="PIRNR039099"/>
    </source>
</evidence>
<dbReference type="Gene3D" id="3.40.50.720">
    <property type="entry name" value="NAD(P)-binding Rossmann-like Domain"/>
    <property type="match status" value="2"/>
</dbReference>
<evidence type="ECO:0000256" key="3">
    <source>
        <dbReference type="ARBA" id="ARBA00022786"/>
    </source>
</evidence>
<dbReference type="InterPro" id="IPR030667">
    <property type="entry name" value="APP-BP1"/>
</dbReference>
<dbReference type="EMBL" id="OZ019893">
    <property type="protein sequence ID" value="CAK9190813.1"/>
    <property type="molecule type" value="Genomic_DNA"/>
</dbReference>
<comment type="pathway">
    <text evidence="1 4">Protein modification; protein neddylation.</text>
</comment>
<keyword evidence="3 4" id="KW-0833">Ubl conjugation pathway</keyword>
<dbReference type="PANTHER" id="PTHR10953">
    <property type="entry name" value="UBIQUITIN-ACTIVATING ENZYME E1"/>
    <property type="match status" value="1"/>
</dbReference>
<accession>A0ABP0TAT0</accession>
<feature type="domain" description="THIF-type NAD/FAD binding fold" evidence="5">
    <location>
        <begin position="8"/>
        <end position="510"/>
    </location>
</feature>
<comment type="function">
    <text evidence="4">Regulatory subunit of the dimeric E1 enzyme. E1 activates RUB1/NEDD8 by first adenylating its C-terminal glycine residue with ATP, thereafter linking this residue to the side chain of the catalytic cysteine, yielding a RUB1-ECR1 thioester and free AMP. E1 finally transfers RUB1 to the catalytic cysteine of RCE1.</text>
</comment>
<gene>
    <name evidence="6" type="ORF">CSSPTR1EN2_LOCUS1078</name>
</gene>
<evidence type="ECO:0000313" key="6">
    <source>
        <dbReference type="EMBL" id="CAK9190813.1"/>
    </source>
</evidence>
<proteinExistence type="inferred from homology"/>
<dbReference type="PANTHER" id="PTHR10953:SF29">
    <property type="entry name" value="NEDD8-ACTIVATING ENZYME E1 REGULATORY SUBUNIT"/>
    <property type="match status" value="1"/>
</dbReference>
<evidence type="ECO:0000259" key="5">
    <source>
        <dbReference type="Pfam" id="PF00899"/>
    </source>
</evidence>
<dbReference type="InterPro" id="IPR000594">
    <property type="entry name" value="ThiF_NAD_FAD-bd"/>
</dbReference>
<dbReference type="SUPFAM" id="SSF69572">
    <property type="entry name" value="Activating enzymes of the ubiquitin-like proteins"/>
    <property type="match status" value="1"/>
</dbReference>
<dbReference type="Proteomes" id="UP001497512">
    <property type="component" value="Chromosome 1"/>
</dbReference>
<name>A0ABP0TAT0_9BRYO</name>
<dbReference type="InterPro" id="IPR045886">
    <property type="entry name" value="ThiF/MoeB/HesA"/>
</dbReference>
<protein>
    <recommendedName>
        <fullName evidence="4">NEDD8-activating enzyme E1 regulatory subunit</fullName>
    </recommendedName>
</protein>